<sequence length="822" mass="92185">MDPDTLEPMKIGAPSGLHYPITITELVKAQGDDVARSQPLFHYSFESLREETNRWGETKEVAQKFFASFEAPVDGQIEAWHIKKDQVVSRPGTLLLDITEPCTHEEQFGGLCTMCGKDMTEVDYLTEKLNSSRATVNMTHDNTALLVSHKEARKAEEASKTRLLEAKKLTLIVDLDQTVIHTTCERTIAEWKEDPTNPNYEFVKDVEGFQLADDNVAHVAANWYYVKKRPGLKDFFDNMSQLYEMHIYTMATRAYAQAVAKIVDPERKYFGDRILSRDENGTDKAKSLHRLFPNNPGMVVIIDDRADVWSYSPYLVRVPVFNFFPGAGDINASFLPKQLEVPAPAPAPREKIANNVESDTEGISFSVAGKPLPPLSVKPDSGDVANGIENELEERMMAMGAAESQEVLEERVREQEKLIVAQQTERPLLQQQLTLEKEDDEEEAARSETPENGETKPVEHHKHRAILNNNDDGLEVVEKNLRRVYEAFYDEYQNSIVKPRGTRVAELKGEKSPRKPRLEGIVPDIAYIMPRIKSETLATCRIVFSGIIPLGMDVETSDFALWVKSFGAQISLNVDKRTTHVIANPDRKTSKVKKAARILHDGGNIQIVTIQWMIACCTRWEHVEEEPYYINVDDERNSPALAEDLEDDESINGTDDDDAKSPISIFDMPENDWEALEKEIAELDDISDAESEGSRASDSESVHSTNSTNSDTNGSKAARQKRKRDTESDAESEAGDSDSSVNSTSRLQKRKKRTMERVTSLTNVVNADKESSGLPSPETTGPEEDQGDEFDPQGGGADLAEDNDQDLEDDMLAQFNAEFEDD</sequence>
<dbReference type="SUPFAM" id="SSF56784">
    <property type="entry name" value="HAD-like"/>
    <property type="match status" value="1"/>
</dbReference>
<dbReference type="SMART" id="SM00577">
    <property type="entry name" value="CPDc"/>
    <property type="match status" value="1"/>
</dbReference>
<dbReference type="Pfam" id="PF03031">
    <property type="entry name" value="NIF"/>
    <property type="match status" value="1"/>
</dbReference>
<feature type="domain" description="BRCT" evidence="8">
    <location>
        <begin position="532"/>
        <end position="630"/>
    </location>
</feature>
<dbReference type="InterPro" id="IPR036420">
    <property type="entry name" value="BRCT_dom_sf"/>
</dbReference>
<comment type="subcellular location">
    <subcellularLocation>
        <location evidence="1 6">Nucleus</location>
    </subcellularLocation>
</comment>
<comment type="function">
    <text evidence="6">This promotes the activity of RNA polymerase II.</text>
</comment>
<feature type="region of interest" description="Disordered" evidence="7">
    <location>
        <begin position="429"/>
        <end position="463"/>
    </location>
</feature>
<feature type="compositionally biased region" description="Low complexity" evidence="7">
    <location>
        <begin position="704"/>
        <end position="713"/>
    </location>
</feature>
<evidence type="ECO:0000256" key="3">
    <source>
        <dbReference type="ARBA" id="ARBA00023242"/>
    </source>
</evidence>
<reference evidence="10 11" key="1">
    <citation type="submission" date="2016-05" db="EMBL/GenBank/DDBJ databases">
        <title>Comparative analysis of secretome profiles of manganese(II)-oxidizing ascomycete fungi.</title>
        <authorList>
            <consortium name="DOE Joint Genome Institute"/>
            <person name="Zeiner C.A."/>
            <person name="Purvine S.O."/>
            <person name="Zink E.M."/>
            <person name="Wu S."/>
            <person name="Pasa-Tolic L."/>
            <person name="Chaput D.L."/>
            <person name="Haridas S."/>
            <person name="Grigoriev I.V."/>
            <person name="Santelli C.M."/>
            <person name="Hansel C.M."/>
        </authorList>
    </citation>
    <scope>NUCLEOTIDE SEQUENCE [LARGE SCALE GENOMIC DNA]</scope>
    <source>
        <strain evidence="10 11">AP3s5-JAC2a</strain>
    </source>
</reference>
<dbReference type="AlphaFoldDB" id="A0A177CWI2"/>
<dbReference type="GO" id="GO:0008420">
    <property type="term" value="F:RNA polymerase II CTD heptapeptide repeat phosphatase activity"/>
    <property type="evidence" value="ECO:0007669"/>
    <property type="project" value="UniProtKB-UniRule"/>
</dbReference>
<protein>
    <recommendedName>
        <fullName evidence="6">RNA polymerase II subunit A C-terminal domain phosphatase</fullName>
        <ecNumber evidence="6">3.1.3.16</ecNumber>
    </recommendedName>
</protein>
<evidence type="ECO:0000259" key="9">
    <source>
        <dbReference type="PROSITE" id="PS50969"/>
    </source>
</evidence>
<keyword evidence="3 6" id="KW-0539">Nucleus</keyword>
<accession>A0A177CWI2</accession>
<name>A0A177CWI2_9PLEO</name>
<dbReference type="STRING" id="1460663.A0A177CWI2"/>
<evidence type="ECO:0000256" key="2">
    <source>
        <dbReference type="ARBA" id="ARBA00022801"/>
    </source>
</evidence>
<dbReference type="InterPro" id="IPR036412">
    <property type="entry name" value="HAD-like_sf"/>
</dbReference>
<dbReference type="NCBIfam" id="TIGR02250">
    <property type="entry name" value="FCP1_euk"/>
    <property type="match status" value="1"/>
</dbReference>
<dbReference type="SMART" id="SM00292">
    <property type="entry name" value="BRCT"/>
    <property type="match status" value="1"/>
</dbReference>
<gene>
    <name evidence="10" type="ORF">CC84DRAFT_6237</name>
</gene>
<keyword evidence="2 6" id="KW-0378">Hydrolase</keyword>
<dbReference type="RefSeq" id="XP_018041617.1">
    <property type="nucleotide sequence ID" value="XM_018186930.1"/>
</dbReference>
<feature type="compositionally biased region" description="Acidic residues" evidence="7">
    <location>
        <begin position="799"/>
        <end position="811"/>
    </location>
</feature>
<feature type="compositionally biased region" description="Basic and acidic residues" evidence="7">
    <location>
        <begin position="444"/>
        <end position="458"/>
    </location>
</feature>
<dbReference type="PANTHER" id="PTHR23081:SF36">
    <property type="entry name" value="RNA POLYMERASE II SUBUNIT A C-TERMINAL DOMAIN PHOSPHATASE"/>
    <property type="match status" value="1"/>
</dbReference>
<dbReference type="SUPFAM" id="SSF52113">
    <property type="entry name" value="BRCT domain"/>
    <property type="match status" value="1"/>
</dbReference>
<evidence type="ECO:0000256" key="7">
    <source>
        <dbReference type="SAM" id="MobiDB-lite"/>
    </source>
</evidence>
<dbReference type="CDD" id="cd17729">
    <property type="entry name" value="BRCT_CTDP1"/>
    <property type="match status" value="1"/>
</dbReference>
<dbReference type="FunCoup" id="A0A177CWI2">
    <property type="interactions" value="804"/>
</dbReference>
<dbReference type="Proteomes" id="UP000077069">
    <property type="component" value="Unassembled WGS sequence"/>
</dbReference>
<dbReference type="PROSITE" id="PS50172">
    <property type="entry name" value="BRCT"/>
    <property type="match status" value="1"/>
</dbReference>
<feature type="region of interest" description="Disordered" evidence="7">
    <location>
        <begin position="687"/>
        <end position="822"/>
    </location>
</feature>
<evidence type="ECO:0000256" key="4">
    <source>
        <dbReference type="ARBA" id="ARBA00047761"/>
    </source>
</evidence>
<dbReference type="GO" id="GO:0005634">
    <property type="term" value="C:nucleus"/>
    <property type="evidence" value="ECO:0007669"/>
    <property type="project" value="UniProtKB-SubCell"/>
</dbReference>
<dbReference type="PROSITE" id="PS50969">
    <property type="entry name" value="FCP1"/>
    <property type="match status" value="1"/>
</dbReference>
<dbReference type="EC" id="3.1.3.16" evidence="6"/>
<proteinExistence type="predicted"/>
<evidence type="ECO:0000256" key="6">
    <source>
        <dbReference type="RuleBase" id="RU366066"/>
    </source>
</evidence>
<dbReference type="Gene3D" id="3.40.50.10190">
    <property type="entry name" value="BRCT domain"/>
    <property type="match status" value="1"/>
</dbReference>
<feature type="domain" description="FCP1 homology" evidence="9">
    <location>
        <begin position="164"/>
        <end position="342"/>
    </location>
</feature>
<feature type="compositionally biased region" description="Acidic residues" evidence="7">
    <location>
        <begin position="781"/>
        <end position="791"/>
    </location>
</feature>
<dbReference type="GeneID" id="28770416"/>
<comment type="catalytic activity">
    <reaction evidence="4 6">
        <text>O-phospho-L-seryl-[protein] + H2O = L-seryl-[protein] + phosphate</text>
        <dbReference type="Rhea" id="RHEA:20629"/>
        <dbReference type="Rhea" id="RHEA-COMP:9863"/>
        <dbReference type="Rhea" id="RHEA-COMP:11604"/>
        <dbReference type="ChEBI" id="CHEBI:15377"/>
        <dbReference type="ChEBI" id="CHEBI:29999"/>
        <dbReference type="ChEBI" id="CHEBI:43474"/>
        <dbReference type="ChEBI" id="CHEBI:83421"/>
        <dbReference type="EC" id="3.1.3.16"/>
    </reaction>
</comment>
<comment type="catalytic activity">
    <reaction evidence="5 6">
        <text>O-phospho-L-threonyl-[protein] + H2O = L-threonyl-[protein] + phosphate</text>
        <dbReference type="Rhea" id="RHEA:47004"/>
        <dbReference type="Rhea" id="RHEA-COMP:11060"/>
        <dbReference type="Rhea" id="RHEA-COMP:11605"/>
        <dbReference type="ChEBI" id="CHEBI:15377"/>
        <dbReference type="ChEBI" id="CHEBI:30013"/>
        <dbReference type="ChEBI" id="CHEBI:43474"/>
        <dbReference type="ChEBI" id="CHEBI:61977"/>
        <dbReference type="EC" id="3.1.3.16"/>
    </reaction>
</comment>
<organism evidence="10 11">
    <name type="scientific">Paraphaeosphaeria sporulosa</name>
    <dbReference type="NCBI Taxonomy" id="1460663"/>
    <lineage>
        <taxon>Eukaryota</taxon>
        <taxon>Fungi</taxon>
        <taxon>Dikarya</taxon>
        <taxon>Ascomycota</taxon>
        <taxon>Pezizomycotina</taxon>
        <taxon>Dothideomycetes</taxon>
        <taxon>Pleosporomycetidae</taxon>
        <taxon>Pleosporales</taxon>
        <taxon>Massarineae</taxon>
        <taxon>Didymosphaeriaceae</taxon>
        <taxon>Paraphaeosphaeria</taxon>
    </lineage>
</organism>
<dbReference type="EMBL" id="KV441548">
    <property type="protein sequence ID" value="OAG11252.1"/>
    <property type="molecule type" value="Genomic_DNA"/>
</dbReference>
<dbReference type="Gene3D" id="3.40.50.1000">
    <property type="entry name" value="HAD superfamily/HAD-like"/>
    <property type="match status" value="1"/>
</dbReference>
<dbReference type="CDD" id="cd07521">
    <property type="entry name" value="HAD_FCP1-like"/>
    <property type="match status" value="1"/>
</dbReference>
<dbReference type="InterPro" id="IPR001357">
    <property type="entry name" value="BRCT_dom"/>
</dbReference>
<feature type="compositionally biased region" description="Basic and acidic residues" evidence="7">
    <location>
        <begin position="692"/>
        <end position="701"/>
    </location>
</feature>
<feature type="region of interest" description="Disordered" evidence="7">
    <location>
        <begin position="646"/>
        <end position="665"/>
    </location>
</feature>
<dbReference type="PANTHER" id="PTHR23081">
    <property type="entry name" value="RNA POLYMERASE II CTD PHOSPHATASE"/>
    <property type="match status" value="1"/>
</dbReference>
<evidence type="ECO:0000256" key="5">
    <source>
        <dbReference type="ARBA" id="ARBA00048336"/>
    </source>
</evidence>
<evidence type="ECO:0000259" key="8">
    <source>
        <dbReference type="PROSITE" id="PS50172"/>
    </source>
</evidence>
<dbReference type="InterPro" id="IPR004274">
    <property type="entry name" value="FCP1_dom"/>
</dbReference>
<dbReference type="OrthoDB" id="10249888at2759"/>
<evidence type="ECO:0000313" key="10">
    <source>
        <dbReference type="EMBL" id="OAG11252.1"/>
    </source>
</evidence>
<evidence type="ECO:0000256" key="1">
    <source>
        <dbReference type="ARBA" id="ARBA00004123"/>
    </source>
</evidence>
<feature type="compositionally biased region" description="Acidic residues" evidence="7">
    <location>
        <begin position="646"/>
        <end position="658"/>
    </location>
</feature>
<dbReference type="InterPro" id="IPR039189">
    <property type="entry name" value="Fcp1"/>
</dbReference>
<evidence type="ECO:0000313" key="11">
    <source>
        <dbReference type="Proteomes" id="UP000077069"/>
    </source>
</evidence>
<dbReference type="InParanoid" id="A0A177CWI2"/>
<keyword evidence="11" id="KW-1185">Reference proteome</keyword>
<dbReference type="Pfam" id="PF00533">
    <property type="entry name" value="BRCT"/>
    <property type="match status" value="1"/>
</dbReference>
<dbReference type="InterPro" id="IPR023214">
    <property type="entry name" value="HAD_sf"/>
</dbReference>
<dbReference type="InterPro" id="IPR011947">
    <property type="entry name" value="FCP1_euk"/>
</dbReference>